<dbReference type="KEGG" id="pmaw:MACH26_32710"/>
<name>A0AA48I001_9ALTE</name>
<dbReference type="SUPFAM" id="SSF51269">
    <property type="entry name" value="AFP III-like domain"/>
    <property type="match status" value="1"/>
</dbReference>
<dbReference type="InterPro" id="IPR006190">
    <property type="entry name" value="SAF_AFP_Neu5Ac"/>
</dbReference>
<dbReference type="InterPro" id="IPR051690">
    <property type="entry name" value="PseI-like"/>
</dbReference>
<dbReference type="InterPro" id="IPR013785">
    <property type="entry name" value="Aldolase_TIM"/>
</dbReference>
<dbReference type="Gene3D" id="3.20.20.70">
    <property type="entry name" value="Aldolase class I"/>
    <property type="match status" value="1"/>
</dbReference>
<dbReference type="AlphaFoldDB" id="A0AA48I001"/>
<evidence type="ECO:0000259" key="1">
    <source>
        <dbReference type="PROSITE" id="PS50844"/>
    </source>
</evidence>
<dbReference type="PANTHER" id="PTHR42966">
    <property type="entry name" value="N-ACETYLNEURAMINATE SYNTHASE"/>
    <property type="match status" value="1"/>
</dbReference>
<dbReference type="Proteomes" id="UP001333710">
    <property type="component" value="Chromosome"/>
</dbReference>
<proteinExistence type="predicted"/>
<sequence>MVNKLNKFQTEIVIEDKVISSKSPTYIIAEAGVNHNGDMVLAKRLVDVACEAGADAVKFQLFDPDELILPDVEKAPYQKTAKAHVSQYDMLKELQISKHQCLELKDYCFEKGITFLATPFDFKSLDELRELGIAALKISSTDTTNVGFLIEVAKSKVPIILSTGMCFGDEVALALDALSAYTRDVILLHCTSAYPFPESEANLNNIKQFTEQYGIITGYSDHSEGIGVSPYAVAAGAKVIEKHFTLDKNMTGPDHKASLEPQELIKFVQEIQRVDNILGSHRKNVSLCELENRKAMQKCLVAKRDIFKGQLICDDDIVAKRTGGKGVPAIYFTDIVGTRACSDFAKNELIRLS</sequence>
<dbReference type="InterPro" id="IPR013132">
    <property type="entry name" value="PseI/NeuA/B-like_N"/>
</dbReference>
<dbReference type="InterPro" id="IPR057736">
    <property type="entry name" value="SAF_PseI/NeuA/NeuB"/>
</dbReference>
<dbReference type="EMBL" id="AP027272">
    <property type="protein sequence ID" value="BDX07750.1"/>
    <property type="molecule type" value="Genomic_DNA"/>
</dbReference>
<dbReference type="GO" id="GO:0047444">
    <property type="term" value="F:N-acylneuraminate-9-phosphate synthase activity"/>
    <property type="evidence" value="ECO:0007669"/>
    <property type="project" value="TreeGrafter"/>
</dbReference>
<dbReference type="Gene3D" id="3.90.1210.10">
    <property type="entry name" value="Antifreeze-like/N-acetylneuraminic acid synthase C-terminal domain"/>
    <property type="match status" value="1"/>
</dbReference>
<feature type="domain" description="AFP-like" evidence="1">
    <location>
        <begin position="299"/>
        <end position="353"/>
    </location>
</feature>
<dbReference type="PANTHER" id="PTHR42966:SF1">
    <property type="entry name" value="SIALIC ACID SYNTHASE"/>
    <property type="match status" value="1"/>
</dbReference>
<dbReference type="SUPFAM" id="SSF51569">
    <property type="entry name" value="Aldolase"/>
    <property type="match status" value="1"/>
</dbReference>
<reference evidence="2" key="1">
    <citation type="submission" date="2023-01" db="EMBL/GenBank/DDBJ databases">
        <title>Complete genome sequence of Planctobacterium marinum strain Dej080120_11.</title>
        <authorList>
            <person name="Ueki S."/>
            <person name="Maruyama F."/>
        </authorList>
    </citation>
    <scope>NUCLEOTIDE SEQUENCE</scope>
    <source>
        <strain evidence="2">Dej080120_11</strain>
    </source>
</reference>
<dbReference type="Pfam" id="PF08666">
    <property type="entry name" value="SAF"/>
    <property type="match status" value="1"/>
</dbReference>
<accession>A0AA48I001</accession>
<dbReference type="InterPro" id="IPR013974">
    <property type="entry name" value="SAF"/>
</dbReference>
<evidence type="ECO:0000313" key="2">
    <source>
        <dbReference type="EMBL" id="BDX07750.1"/>
    </source>
</evidence>
<organism evidence="2 3">
    <name type="scientific">Planctobacterium marinum</name>
    <dbReference type="NCBI Taxonomy" id="1631968"/>
    <lineage>
        <taxon>Bacteria</taxon>
        <taxon>Pseudomonadati</taxon>
        <taxon>Pseudomonadota</taxon>
        <taxon>Gammaproteobacteria</taxon>
        <taxon>Alteromonadales</taxon>
        <taxon>Alteromonadaceae</taxon>
        <taxon>Planctobacterium</taxon>
    </lineage>
</organism>
<dbReference type="Pfam" id="PF03102">
    <property type="entry name" value="NeuB"/>
    <property type="match status" value="1"/>
</dbReference>
<dbReference type="PROSITE" id="PS50844">
    <property type="entry name" value="AFP_LIKE"/>
    <property type="match status" value="1"/>
</dbReference>
<dbReference type="GO" id="GO:0016051">
    <property type="term" value="P:carbohydrate biosynthetic process"/>
    <property type="evidence" value="ECO:0007669"/>
    <property type="project" value="InterPro"/>
</dbReference>
<dbReference type="CDD" id="cd11615">
    <property type="entry name" value="SAF_NeuB_like"/>
    <property type="match status" value="1"/>
</dbReference>
<evidence type="ECO:0000313" key="3">
    <source>
        <dbReference type="Proteomes" id="UP001333710"/>
    </source>
</evidence>
<keyword evidence="3" id="KW-1185">Reference proteome</keyword>
<protein>
    <submittedName>
        <fullName evidence="2">N-acetylneuraminate synthase</fullName>
    </submittedName>
</protein>
<dbReference type="InterPro" id="IPR036732">
    <property type="entry name" value="AFP_Neu5c_C_sf"/>
</dbReference>
<gene>
    <name evidence="2" type="ORF">MACH26_32710</name>
</gene>